<dbReference type="InterPro" id="IPR017441">
    <property type="entry name" value="Protein_kinase_ATP_BS"/>
</dbReference>
<dbReference type="InterPro" id="IPR011990">
    <property type="entry name" value="TPR-like_helical_dom_sf"/>
</dbReference>
<accession>A0ABR2H7F6</accession>
<dbReference type="PROSITE" id="PS00107">
    <property type="entry name" value="PROTEIN_KINASE_ATP"/>
    <property type="match status" value="1"/>
</dbReference>
<keyword evidence="5" id="KW-1185">Reference proteome</keyword>
<dbReference type="Proteomes" id="UP001470230">
    <property type="component" value="Unassembled WGS sequence"/>
</dbReference>
<feature type="binding site" evidence="2">
    <location>
        <position position="198"/>
    </location>
    <ligand>
        <name>ATP</name>
        <dbReference type="ChEBI" id="CHEBI:30616"/>
    </ligand>
</feature>
<dbReference type="Gene3D" id="1.25.40.10">
    <property type="entry name" value="Tetratricopeptide repeat domain"/>
    <property type="match status" value="2"/>
</dbReference>
<dbReference type="SMART" id="SM00671">
    <property type="entry name" value="SEL1"/>
    <property type="match status" value="9"/>
</dbReference>
<dbReference type="InterPro" id="IPR050767">
    <property type="entry name" value="Sel1_AlgK"/>
</dbReference>
<dbReference type="Pfam" id="PF00069">
    <property type="entry name" value="Pkinase"/>
    <property type="match status" value="1"/>
</dbReference>
<dbReference type="SUPFAM" id="SSF81901">
    <property type="entry name" value="HCP-like"/>
    <property type="match status" value="2"/>
</dbReference>
<dbReference type="SUPFAM" id="SSF56112">
    <property type="entry name" value="Protein kinase-like (PK-like)"/>
    <property type="match status" value="1"/>
</dbReference>
<gene>
    <name evidence="4" type="ORF">M9Y10_026602</name>
</gene>
<proteinExistence type="inferred from homology"/>
<evidence type="ECO:0000256" key="2">
    <source>
        <dbReference type="PROSITE-ProRule" id="PRU10141"/>
    </source>
</evidence>
<dbReference type="Pfam" id="PF08238">
    <property type="entry name" value="Sel1"/>
    <property type="match status" value="9"/>
</dbReference>
<keyword evidence="2" id="KW-0547">Nucleotide-binding</keyword>
<evidence type="ECO:0000313" key="4">
    <source>
        <dbReference type="EMBL" id="KAK8841662.1"/>
    </source>
</evidence>
<dbReference type="EMBL" id="JAPFFF010000040">
    <property type="protein sequence ID" value="KAK8841662.1"/>
    <property type="molecule type" value="Genomic_DNA"/>
</dbReference>
<evidence type="ECO:0000313" key="5">
    <source>
        <dbReference type="Proteomes" id="UP001470230"/>
    </source>
</evidence>
<dbReference type="InterPro" id="IPR006597">
    <property type="entry name" value="Sel1-like"/>
</dbReference>
<protein>
    <recommendedName>
        <fullName evidence="3">Protein kinase domain-containing protein</fullName>
    </recommendedName>
</protein>
<organism evidence="4 5">
    <name type="scientific">Tritrichomonas musculus</name>
    <dbReference type="NCBI Taxonomy" id="1915356"/>
    <lineage>
        <taxon>Eukaryota</taxon>
        <taxon>Metamonada</taxon>
        <taxon>Parabasalia</taxon>
        <taxon>Tritrichomonadida</taxon>
        <taxon>Tritrichomonadidae</taxon>
        <taxon>Tritrichomonas</taxon>
    </lineage>
</organism>
<comment type="caution">
    <text evidence="4">The sequence shown here is derived from an EMBL/GenBank/DDBJ whole genome shotgun (WGS) entry which is preliminary data.</text>
</comment>
<sequence length="834" mass="97638">MLNNFLLFQELFKSQQIRLKNEELEPILYKFQFFNFIENINDEIKQQLINTNKNILIDECKDFDGVKISFLCFDYKIIIIKKDDSLISNLCLNKKVFKVETLSKRFDNITEEFVSFFLVKNCEIKLFWESINKLLSIFIIWQGFIKSRIERDIDIVPNRGKIDITNKDYIVLEFLGSGSGGRAELIYLIPHEKIYVLKSPVSDEYLIEREMRNYLSIKHPFIANYYGYIENNGTKKLVLEFIKGETLKKFIAKNDINEQAKINIILQIMLTVFYLHSNDFILRDFNKNNFIVDENKSVTLIDFDRMIKSDEQQKTMDLKNDAPEVYNGQPCTFKSDIYSLGALMFFIITGKAFDNEKLNSFEVFDEKEKYIMKLCLDQDPSKRPDIYGLTKLFHFYFQSKFLKRNDILCNLHLASKKDIDALNYLGYLFDEGKYLPKDIKKSIHYFSLASNLNSPEAQFNLVDVPYDINKAYYYLSLASNQQYPKAQLYLGLLYFRSCGQNKIKEAINLISLAADQHEAGAHFFLGIFYGEPGISYNMAKAIYHYKYAAEQNDSNSQLRLATIYMLGIDVSCDIEKAIHYFLLSAKNNNSDAQFFLGFFYENGNYFKSDIQKAIYYYSLAADNGQVKAQLHLGLIYYEGLYVDYDIEKAIHYFIDASNKNNSKAKNNLGIIYKTGKGVKPNLARSVEYFKEAIRIDNDPVAMFNLANIYFYEKDLYDLDKAIELLIKASNKDIPYSFELLSLTVLTKYKSQDFTNFVNDFKHVDEESIDSILEVILKYYLNYSEYYDESYNNLKEINLVYYSKTIENQTQKKKIEYKDKRAVINSLFYEGLGDI</sequence>
<reference evidence="4 5" key="1">
    <citation type="submission" date="2024-04" db="EMBL/GenBank/DDBJ databases">
        <title>Tritrichomonas musculus Genome.</title>
        <authorList>
            <person name="Alves-Ferreira E."/>
            <person name="Grigg M."/>
            <person name="Lorenzi H."/>
            <person name="Galac M."/>
        </authorList>
    </citation>
    <scope>NUCLEOTIDE SEQUENCE [LARGE SCALE GENOMIC DNA]</scope>
    <source>
        <strain evidence="4 5">EAF2021</strain>
    </source>
</reference>
<dbReference type="CDD" id="cd00180">
    <property type="entry name" value="PKc"/>
    <property type="match status" value="1"/>
</dbReference>
<dbReference type="PANTHER" id="PTHR11102:SF160">
    <property type="entry name" value="ERAD-ASSOCIATED E3 UBIQUITIN-PROTEIN LIGASE COMPONENT HRD3"/>
    <property type="match status" value="1"/>
</dbReference>
<dbReference type="Gene3D" id="1.10.510.10">
    <property type="entry name" value="Transferase(Phosphotransferase) domain 1"/>
    <property type="match status" value="1"/>
</dbReference>
<comment type="similarity">
    <text evidence="1">Belongs to the sel-1 family.</text>
</comment>
<dbReference type="InterPro" id="IPR011009">
    <property type="entry name" value="Kinase-like_dom_sf"/>
</dbReference>
<evidence type="ECO:0000259" key="3">
    <source>
        <dbReference type="PROSITE" id="PS50011"/>
    </source>
</evidence>
<evidence type="ECO:0000256" key="1">
    <source>
        <dbReference type="ARBA" id="ARBA00038101"/>
    </source>
</evidence>
<feature type="domain" description="Protein kinase" evidence="3">
    <location>
        <begin position="169"/>
        <end position="397"/>
    </location>
</feature>
<name>A0ABR2H7F6_9EUKA</name>
<keyword evidence="2" id="KW-0067">ATP-binding</keyword>
<dbReference type="PANTHER" id="PTHR11102">
    <property type="entry name" value="SEL-1-LIKE PROTEIN"/>
    <property type="match status" value="1"/>
</dbReference>
<dbReference type="PROSITE" id="PS50011">
    <property type="entry name" value="PROTEIN_KINASE_DOM"/>
    <property type="match status" value="1"/>
</dbReference>
<dbReference type="InterPro" id="IPR000719">
    <property type="entry name" value="Prot_kinase_dom"/>
</dbReference>